<dbReference type="Pfam" id="PF24178">
    <property type="entry name" value="Subterisin"/>
    <property type="match status" value="1"/>
</dbReference>
<dbReference type="NCBIfam" id="NF033522">
    <property type="entry name" value="lasso_benenodin"/>
    <property type="match status" value="1"/>
</dbReference>
<evidence type="ECO:0000313" key="2">
    <source>
        <dbReference type="Proteomes" id="UP001256588"/>
    </source>
</evidence>
<gene>
    <name evidence="1" type="ORF">J2W68_000511</name>
</gene>
<comment type="caution">
    <text evidence="1">The sequence shown here is derived from an EMBL/GenBank/DDBJ whole genome shotgun (WGS) entry which is preliminary data.</text>
</comment>
<reference evidence="1 2" key="1">
    <citation type="submission" date="2023-07" db="EMBL/GenBank/DDBJ databases">
        <title>Sorghum-associated microbial communities from plants grown in Nebraska, USA.</title>
        <authorList>
            <person name="Schachtman D."/>
        </authorList>
    </citation>
    <scope>NUCLEOTIDE SEQUENCE [LARGE SCALE GENOMIC DNA]</scope>
    <source>
        <strain evidence="1 2">4099</strain>
    </source>
</reference>
<organism evidence="1 2">
    <name type="scientific">Luteimonas terrae</name>
    <dbReference type="NCBI Taxonomy" id="1530191"/>
    <lineage>
        <taxon>Bacteria</taxon>
        <taxon>Pseudomonadati</taxon>
        <taxon>Pseudomonadota</taxon>
        <taxon>Gammaproteobacteria</taxon>
        <taxon>Lysobacterales</taxon>
        <taxon>Lysobacteraceae</taxon>
        <taxon>Luteimonas</taxon>
    </lineage>
</organism>
<evidence type="ECO:0000313" key="1">
    <source>
        <dbReference type="EMBL" id="MDR7191803.1"/>
    </source>
</evidence>
<proteinExistence type="predicted"/>
<keyword evidence="2" id="KW-1185">Reference proteome</keyword>
<name>A0ABU1XTA5_9GAMM</name>
<evidence type="ECO:0008006" key="3">
    <source>
        <dbReference type="Google" id="ProtNLM"/>
    </source>
</evidence>
<dbReference type="Proteomes" id="UP001256588">
    <property type="component" value="Unassembled WGS sequence"/>
</dbReference>
<sequence length="46" mass="4889">MKTNDNIPAEARDEVIELGKVSVETHGAEGVGEPIGRLMLPGISEE</sequence>
<dbReference type="EMBL" id="JAVDWO010000002">
    <property type="protein sequence ID" value="MDR7191803.1"/>
    <property type="molecule type" value="Genomic_DNA"/>
</dbReference>
<protein>
    <recommendedName>
        <fullName evidence="3">Benenodin family lasso peptide</fullName>
    </recommendedName>
</protein>
<dbReference type="RefSeq" id="WP_310232508.1">
    <property type="nucleotide sequence ID" value="NZ_JAVDWO010000002.1"/>
</dbReference>
<accession>A0ABU1XTA5</accession>
<dbReference type="InterPro" id="IPR049805">
    <property type="entry name" value="Lasso_benenodin"/>
</dbReference>